<feature type="active site" evidence="10 11">
    <location>
        <position position="155"/>
    </location>
</feature>
<dbReference type="RefSeq" id="WP_345549258.1">
    <property type="nucleotide sequence ID" value="NZ_BAABRT010000005.1"/>
</dbReference>
<reference evidence="13 14" key="1">
    <citation type="submission" date="2024-02" db="EMBL/GenBank/DDBJ databases">
        <title>Microbulbifer aestuariivivens NBRC 112533.</title>
        <authorList>
            <person name="Ichikawa N."/>
            <person name="Katano-Makiyama Y."/>
            <person name="Hidaka K."/>
        </authorList>
    </citation>
    <scope>NUCLEOTIDE SEQUENCE [LARGE SCALE GENOMIC DNA]</scope>
    <source>
        <strain evidence="13 14">NBRC 112533</strain>
    </source>
</reference>
<evidence type="ECO:0000256" key="3">
    <source>
        <dbReference type="ARBA" id="ARBA00008346"/>
    </source>
</evidence>
<comment type="similarity">
    <text evidence="3 10">Belongs to the PEPCase type 1 family.</text>
</comment>
<dbReference type="Gene3D" id="1.20.1440.90">
    <property type="entry name" value="Phosphoenolpyruvate/pyruvate domain"/>
    <property type="match status" value="1"/>
</dbReference>
<name>A0ABP9WQ58_9GAMM</name>
<dbReference type="InterPro" id="IPR022805">
    <property type="entry name" value="PEP_COase_bac/pln-type"/>
</dbReference>
<dbReference type="PANTHER" id="PTHR30523">
    <property type="entry name" value="PHOSPHOENOLPYRUVATE CARBOXYLASE"/>
    <property type="match status" value="1"/>
</dbReference>
<keyword evidence="7 10" id="KW-0456">Lyase</keyword>
<dbReference type="PRINTS" id="PR00150">
    <property type="entry name" value="PEPCARBXLASE"/>
</dbReference>
<feature type="active site" evidence="10 12">
    <location>
        <position position="564"/>
    </location>
</feature>
<dbReference type="PROSITE" id="PS00393">
    <property type="entry name" value="PEPCASE_2"/>
    <property type="match status" value="1"/>
</dbReference>
<dbReference type="SUPFAM" id="SSF51621">
    <property type="entry name" value="Phosphoenolpyruvate/pyruvate domain"/>
    <property type="match status" value="1"/>
</dbReference>
<evidence type="ECO:0000256" key="7">
    <source>
        <dbReference type="ARBA" id="ARBA00023239"/>
    </source>
</evidence>
<evidence type="ECO:0000313" key="13">
    <source>
        <dbReference type="EMBL" id="GAA5524350.1"/>
    </source>
</evidence>
<evidence type="ECO:0000256" key="12">
    <source>
        <dbReference type="PROSITE-ProRule" id="PRU10112"/>
    </source>
</evidence>
<dbReference type="InterPro" id="IPR033129">
    <property type="entry name" value="PEPCASE_His_AS"/>
</dbReference>
<keyword evidence="6 10" id="KW-0460">Magnesium</keyword>
<evidence type="ECO:0000313" key="14">
    <source>
        <dbReference type="Proteomes" id="UP001408594"/>
    </source>
</evidence>
<dbReference type="PROSITE" id="PS00781">
    <property type="entry name" value="PEPCASE_1"/>
    <property type="match status" value="1"/>
</dbReference>
<comment type="cofactor">
    <cofactor evidence="1 10">
        <name>Mg(2+)</name>
        <dbReference type="ChEBI" id="CHEBI:18420"/>
    </cofactor>
</comment>
<comment type="caution">
    <text evidence="13">The sequence shown here is derived from an EMBL/GenBank/DDBJ whole genome shotgun (WGS) entry which is preliminary data.</text>
</comment>
<dbReference type="InterPro" id="IPR015813">
    <property type="entry name" value="Pyrv/PenolPyrv_kinase-like_dom"/>
</dbReference>
<keyword evidence="14" id="KW-1185">Reference proteome</keyword>
<dbReference type="InterPro" id="IPR021135">
    <property type="entry name" value="PEP_COase"/>
</dbReference>
<evidence type="ECO:0000256" key="5">
    <source>
        <dbReference type="ARBA" id="ARBA00022419"/>
    </source>
</evidence>
<dbReference type="Proteomes" id="UP001408594">
    <property type="component" value="Unassembled WGS sequence"/>
</dbReference>
<dbReference type="InterPro" id="IPR018129">
    <property type="entry name" value="PEP_COase_Lys_AS"/>
</dbReference>
<comment type="function">
    <text evidence="2 10">Forms oxaloacetate, a four-carbon dicarboxylic acid source for the tricarboxylic acid cycle.</text>
</comment>
<evidence type="ECO:0000256" key="9">
    <source>
        <dbReference type="ARBA" id="ARBA00048995"/>
    </source>
</evidence>
<proteinExistence type="inferred from homology"/>
<dbReference type="HAMAP" id="MF_00595">
    <property type="entry name" value="PEPcase_type1"/>
    <property type="match status" value="1"/>
</dbReference>
<accession>A0ABP9WQ58</accession>
<dbReference type="EC" id="4.1.1.31" evidence="4 10"/>
<evidence type="ECO:0000256" key="8">
    <source>
        <dbReference type="ARBA" id="ARBA00023300"/>
    </source>
</evidence>
<sequence>MRATMAAEVDDVSVDQNAPLREDVRLLGEELGTVLKQQAGEKLFDTVETIRQAAVESRGEGEMQVGRLRALLDPLDDATLLEVARAFSQFLNLANIAEQRHRERLHREHQRYPGDPDTDRGLRQVLAELKKAGVDRQSIRQVLADMSVELVLTAHPTEVTRRTLIRKYDRIADLLTDLDRPDLNAEEREELRRHLREQILSAWGTDEIRRERPTPVDEAKWGFATIEQSLWRAVPQGMRAIEDELALAGLDPLPADWVPTRFASWMGGDRDGNPNVTAAVTREVLTLARWMAADLYLRDVENLLADLSMHRASDELLAHTGPSHEPYRLLLRQVRDRLRATRAQMEARVHGAPLLEDDCYTQTSQLADALRLIDRSLRAVGLAAIADGQLKDTLRRLNCFGITLLRLDIRQESSRHTAALDAITRYLELGSYGEWDESRRQAFLLAELSGRRPLVDDAFYRSEYCDEEVREVLATCRVIAEQGAEGLGAYVISMARASSDVLAVMLLQKIVGVREPMRVVPLFETLDDLNNAATTMGALLDIPLYRERVRQGQEVMIGYSDSAKDAGFLGAAWAQFRAQEKLTAIFRERRIPLTLFHGRGGSISRGGSPTRMALLSQPPGSVAGRIRVTEQGEMIRFKYGRPSVAAYNLEQYVAATLEATLVPPAQPRREWREEMDRLTQRSVEGYREVVRDDPALVAYLRTVTPETELSRLALGSRPARRKAGGGVETLRAIPWVFAWTQIRLMLPAWLGTGAALECALANPAENETLHTMNAQWPFFQGLVDMLEMVLAKADTRVASWYEERLTRDPELIRLGAALRDRLGHTLEALRGLTGRESLLDNNPVMRWSIRVRDPYTDPLHLLQAELMSRLRERDSDEILESALMVTIAGIAAGMRNTG</sequence>
<dbReference type="EMBL" id="BAABRT010000005">
    <property type="protein sequence ID" value="GAA5524350.1"/>
    <property type="molecule type" value="Genomic_DNA"/>
</dbReference>
<gene>
    <name evidence="10 13" type="primary">ppc</name>
    <name evidence="13" type="ORF">Maes01_00905</name>
</gene>
<dbReference type="PANTHER" id="PTHR30523:SF6">
    <property type="entry name" value="PHOSPHOENOLPYRUVATE CARBOXYLASE"/>
    <property type="match status" value="1"/>
</dbReference>
<comment type="catalytic activity">
    <reaction evidence="9 10">
        <text>oxaloacetate + phosphate = phosphoenolpyruvate + hydrogencarbonate</text>
        <dbReference type="Rhea" id="RHEA:28370"/>
        <dbReference type="ChEBI" id="CHEBI:16452"/>
        <dbReference type="ChEBI" id="CHEBI:17544"/>
        <dbReference type="ChEBI" id="CHEBI:43474"/>
        <dbReference type="ChEBI" id="CHEBI:58702"/>
        <dbReference type="EC" id="4.1.1.31"/>
    </reaction>
</comment>
<keyword evidence="8 10" id="KW-0120">Carbon dioxide fixation</keyword>
<organism evidence="13 14">
    <name type="scientific">Microbulbifer aestuariivivens</name>
    <dbReference type="NCBI Taxonomy" id="1908308"/>
    <lineage>
        <taxon>Bacteria</taxon>
        <taxon>Pseudomonadati</taxon>
        <taxon>Pseudomonadota</taxon>
        <taxon>Gammaproteobacteria</taxon>
        <taxon>Cellvibrionales</taxon>
        <taxon>Microbulbiferaceae</taxon>
        <taxon>Microbulbifer</taxon>
    </lineage>
</organism>
<protein>
    <recommendedName>
        <fullName evidence="5 10">Phosphoenolpyruvate carboxylase</fullName>
        <shortName evidence="10">PEPC</shortName>
        <shortName evidence="10">PEPCase</shortName>
        <ecNumber evidence="4 10">4.1.1.31</ecNumber>
    </recommendedName>
</protein>
<evidence type="ECO:0000256" key="1">
    <source>
        <dbReference type="ARBA" id="ARBA00001946"/>
    </source>
</evidence>
<evidence type="ECO:0000256" key="6">
    <source>
        <dbReference type="ARBA" id="ARBA00022842"/>
    </source>
</evidence>
<comment type="subunit">
    <text evidence="10">Homotetramer.</text>
</comment>
<evidence type="ECO:0000256" key="11">
    <source>
        <dbReference type="PROSITE-ProRule" id="PRU10111"/>
    </source>
</evidence>
<evidence type="ECO:0000256" key="2">
    <source>
        <dbReference type="ARBA" id="ARBA00003670"/>
    </source>
</evidence>
<dbReference type="NCBIfam" id="NF000584">
    <property type="entry name" value="PRK00009.1"/>
    <property type="match status" value="1"/>
</dbReference>
<dbReference type="Pfam" id="PF00311">
    <property type="entry name" value="PEPcase"/>
    <property type="match status" value="1"/>
</dbReference>
<evidence type="ECO:0000256" key="10">
    <source>
        <dbReference type="HAMAP-Rule" id="MF_00595"/>
    </source>
</evidence>
<evidence type="ECO:0000256" key="4">
    <source>
        <dbReference type="ARBA" id="ARBA00012305"/>
    </source>
</evidence>